<dbReference type="SMR" id="A0A1S0UGC3"/>
<dbReference type="GeneID" id="9945684"/>
<name>A0A1S0UGC3_LOALO</name>
<organism evidence="2">
    <name type="scientific">Loa loa</name>
    <name type="common">Eye worm</name>
    <name type="synonym">Filaria loa</name>
    <dbReference type="NCBI Taxonomy" id="7209"/>
    <lineage>
        <taxon>Eukaryota</taxon>
        <taxon>Metazoa</taxon>
        <taxon>Ecdysozoa</taxon>
        <taxon>Nematoda</taxon>
        <taxon>Chromadorea</taxon>
        <taxon>Rhabditida</taxon>
        <taxon>Spirurina</taxon>
        <taxon>Spiruromorpha</taxon>
        <taxon>Filarioidea</taxon>
        <taxon>Onchocercidae</taxon>
        <taxon>Loa</taxon>
    </lineage>
</organism>
<sequence>MKGPESSQSITDNILSNPYSGIQFAFDKRRRNLEKRKNRLLQYEADLKDGKKLSEQQIEARYCIGEVDTQLEFLKDISRVLQTLQKEYLRGVKQRDDGMKKELAEHERKRLEDFIYFQNIIERFGKAEVKDVFLSGTDNKASLFSEAKPEVSSKRRSNGAQDGFINGVEQVNGFGARGDERRQVRGAKSYGTQRNDFGSGGAKGGDFGKGLDAERGRTGGGSRRQERDNYDGPRNFRGVPRNSGRGFGSSGGRGGASNLTPRGSGFRNASNSNNNQMNGGFKGNGNGGGGLSGCGYNGPPQPPRRQLGFNFASDTF</sequence>
<feature type="region of interest" description="Disordered" evidence="1">
    <location>
        <begin position="145"/>
        <end position="316"/>
    </location>
</feature>
<feature type="compositionally biased region" description="Gly residues" evidence="1">
    <location>
        <begin position="198"/>
        <end position="208"/>
    </location>
</feature>
<proteinExistence type="predicted"/>
<dbReference type="CTD" id="9945684"/>
<dbReference type="InParanoid" id="A0A1S0UGC3"/>
<evidence type="ECO:0000256" key="1">
    <source>
        <dbReference type="SAM" id="MobiDB-lite"/>
    </source>
</evidence>
<evidence type="ECO:0000313" key="2">
    <source>
        <dbReference type="EMBL" id="EJD73884.1"/>
    </source>
</evidence>
<protein>
    <submittedName>
        <fullName evidence="2">Keratin</fullName>
    </submittedName>
</protein>
<dbReference type="AlphaFoldDB" id="A0A1S0UGC3"/>
<dbReference type="RefSeq" id="XP_020304830.1">
    <property type="nucleotide sequence ID" value="XM_020451393.1"/>
</dbReference>
<feature type="compositionally biased region" description="Basic and acidic residues" evidence="1">
    <location>
        <begin position="209"/>
        <end position="231"/>
    </location>
</feature>
<feature type="compositionally biased region" description="Gly residues" evidence="1">
    <location>
        <begin position="245"/>
        <end position="255"/>
    </location>
</feature>
<gene>
    <name evidence="2" type="ORF">LOAG_18730</name>
</gene>
<dbReference type="EMBL" id="JH712535">
    <property type="protein sequence ID" value="EJD73884.1"/>
    <property type="molecule type" value="Genomic_DNA"/>
</dbReference>
<dbReference type="OrthoDB" id="10062814at2759"/>
<accession>A0A1S0UGC3</accession>
<feature type="compositionally biased region" description="Gly residues" evidence="1">
    <location>
        <begin position="280"/>
        <end position="296"/>
    </location>
</feature>
<feature type="compositionally biased region" description="Low complexity" evidence="1">
    <location>
        <begin position="263"/>
        <end position="279"/>
    </location>
</feature>
<dbReference type="KEGG" id="loa:LOAG_18730"/>
<reference evidence="2" key="1">
    <citation type="submission" date="2012-04" db="EMBL/GenBank/DDBJ databases">
        <title>The Genome Sequence of Loa loa.</title>
        <authorList>
            <consortium name="The Broad Institute Genome Sequencing Platform"/>
            <consortium name="Broad Institute Genome Sequencing Center for Infectious Disease"/>
            <person name="Nutman T.B."/>
            <person name="Fink D.L."/>
            <person name="Russ C."/>
            <person name="Young S."/>
            <person name="Zeng Q."/>
            <person name="Gargeya S."/>
            <person name="Alvarado L."/>
            <person name="Berlin A."/>
            <person name="Chapman S.B."/>
            <person name="Chen Z."/>
            <person name="Freedman E."/>
            <person name="Gellesch M."/>
            <person name="Goldberg J."/>
            <person name="Griggs A."/>
            <person name="Gujja S."/>
            <person name="Heilman E.R."/>
            <person name="Heiman D."/>
            <person name="Howarth C."/>
            <person name="Mehta T."/>
            <person name="Neiman D."/>
            <person name="Pearson M."/>
            <person name="Roberts A."/>
            <person name="Saif S."/>
            <person name="Shea T."/>
            <person name="Shenoy N."/>
            <person name="Sisk P."/>
            <person name="Stolte C."/>
            <person name="Sykes S."/>
            <person name="White J."/>
            <person name="Yandava C."/>
            <person name="Haas B."/>
            <person name="Henn M.R."/>
            <person name="Nusbaum C."/>
            <person name="Birren B."/>
        </authorList>
    </citation>
    <scope>NUCLEOTIDE SEQUENCE [LARGE SCALE GENOMIC DNA]</scope>
</reference>